<reference evidence="7 8" key="1">
    <citation type="journal article" date="2003" name="Int. J. Syst. Evol. Microbiol.">
        <title>Halobacillus salinus sp. nov., isolated from a salt lake on the coast of the East Sea in Korea.</title>
        <authorList>
            <person name="Yoon J.H."/>
            <person name="Kang K.H."/>
            <person name="Park Y.H."/>
        </authorList>
    </citation>
    <scope>NUCLEOTIDE SEQUENCE [LARGE SCALE GENOMIC DNA]</scope>
    <source>
        <strain evidence="7 8">HSL-3</strain>
    </source>
</reference>
<dbReference type="PANTHER" id="PTHR42913:SF3">
    <property type="entry name" value="64 KDA MITOCHONDRIAL NADH DEHYDROGENASE (EUROFUNG)"/>
    <property type="match status" value="1"/>
</dbReference>
<organism evidence="7 8">
    <name type="scientific">Halobacillus salinus</name>
    <dbReference type="NCBI Taxonomy" id="192814"/>
    <lineage>
        <taxon>Bacteria</taxon>
        <taxon>Bacillati</taxon>
        <taxon>Bacillota</taxon>
        <taxon>Bacilli</taxon>
        <taxon>Bacillales</taxon>
        <taxon>Bacillaceae</taxon>
        <taxon>Halobacillus</taxon>
    </lineage>
</organism>
<comment type="cofactor">
    <cofactor evidence="1">
        <name>FAD</name>
        <dbReference type="ChEBI" id="CHEBI:57692"/>
    </cofactor>
</comment>
<sequence>MKSPSIVILGAGYGGIMTAVKLQKKLGANDAKITLVNKHDYHYQTTWLHENAAGTLHHDRTRLKIADVVNTSRVNFVQDTVTEIKPDEKTVVLENSDLSYDYLVIGLGFEAATFGIPGLEEHAYTINNINSSRLIRQHIEYNFAKYNNEVEKKQERLNIVVGGAGFTGIEFVGELANRVPELCKEYDVPRENVRIINVEAAPTALPGFDPALVEYAMNSLEARGVEFKIGAMIKEVTENQLVFEKDEEREEIPTNTVVWAAGVRGNSLVENAGFESNRGRTPVDGQLRPKGYEDVFIVGDCSLIMNEETGRPYPPTAQIAIQQAEFLADNLAGKIRGGGHEEDFVPNIQGTVASLGDDDAIGVVFDGKKLFGWQASAMKKIIDNRYLLKLGGLPLVLKKGKLNFFNF</sequence>
<keyword evidence="3" id="KW-0285">Flavoprotein</keyword>
<dbReference type="EMBL" id="SRJC01000003">
    <property type="protein sequence ID" value="TGB02187.1"/>
    <property type="molecule type" value="Genomic_DNA"/>
</dbReference>
<dbReference type="GO" id="GO:0019646">
    <property type="term" value="P:aerobic electron transport chain"/>
    <property type="evidence" value="ECO:0007669"/>
    <property type="project" value="TreeGrafter"/>
</dbReference>
<accession>A0A4Z0GXL1</accession>
<dbReference type="STRING" id="192814.GCA_900166575_03542"/>
<keyword evidence="8" id="KW-1185">Reference proteome</keyword>
<dbReference type="InterPro" id="IPR036188">
    <property type="entry name" value="FAD/NAD-bd_sf"/>
</dbReference>
<dbReference type="PRINTS" id="PR00411">
    <property type="entry name" value="PNDRDTASEI"/>
</dbReference>
<evidence type="ECO:0000313" key="7">
    <source>
        <dbReference type="EMBL" id="TGB02187.1"/>
    </source>
</evidence>
<dbReference type="InterPro" id="IPR051169">
    <property type="entry name" value="NADH-Q_oxidoreductase"/>
</dbReference>
<dbReference type="SUPFAM" id="SSF51905">
    <property type="entry name" value="FAD/NAD(P)-binding domain"/>
    <property type="match status" value="1"/>
</dbReference>
<dbReference type="GO" id="GO:0003955">
    <property type="term" value="F:NAD(P)H dehydrogenase (quinone) activity"/>
    <property type="evidence" value="ECO:0007669"/>
    <property type="project" value="TreeGrafter"/>
</dbReference>
<keyword evidence="4" id="KW-0274">FAD</keyword>
<evidence type="ECO:0000259" key="6">
    <source>
        <dbReference type="Pfam" id="PF07992"/>
    </source>
</evidence>
<comment type="caution">
    <text evidence="7">The sequence shown here is derived from an EMBL/GenBank/DDBJ whole genome shotgun (WGS) entry which is preliminary data.</text>
</comment>
<evidence type="ECO:0000313" key="8">
    <source>
        <dbReference type="Proteomes" id="UP000297982"/>
    </source>
</evidence>
<evidence type="ECO:0000256" key="3">
    <source>
        <dbReference type="ARBA" id="ARBA00022630"/>
    </source>
</evidence>
<dbReference type="AlphaFoldDB" id="A0A4Z0GXL1"/>
<dbReference type="Gene3D" id="3.50.50.100">
    <property type="match status" value="1"/>
</dbReference>
<evidence type="ECO:0000256" key="5">
    <source>
        <dbReference type="ARBA" id="ARBA00023002"/>
    </source>
</evidence>
<dbReference type="Pfam" id="PF07992">
    <property type="entry name" value="Pyr_redox_2"/>
    <property type="match status" value="1"/>
</dbReference>
<dbReference type="OrthoDB" id="9781621at2"/>
<dbReference type="RefSeq" id="WP_079478359.1">
    <property type="nucleotide sequence ID" value="NZ_FVYZ01000003.1"/>
</dbReference>
<comment type="similarity">
    <text evidence="2">Belongs to the NADH dehydrogenase family.</text>
</comment>
<keyword evidence="5" id="KW-0560">Oxidoreductase</keyword>
<evidence type="ECO:0000256" key="2">
    <source>
        <dbReference type="ARBA" id="ARBA00005272"/>
    </source>
</evidence>
<proteinExistence type="inferred from homology"/>
<dbReference type="PRINTS" id="PR00368">
    <property type="entry name" value="FADPNR"/>
</dbReference>
<evidence type="ECO:0000256" key="4">
    <source>
        <dbReference type="ARBA" id="ARBA00022827"/>
    </source>
</evidence>
<evidence type="ECO:0000256" key="1">
    <source>
        <dbReference type="ARBA" id="ARBA00001974"/>
    </source>
</evidence>
<dbReference type="PANTHER" id="PTHR42913">
    <property type="entry name" value="APOPTOSIS-INDUCING FACTOR 1"/>
    <property type="match status" value="1"/>
</dbReference>
<protein>
    <submittedName>
        <fullName evidence="7">NAD(P)/FAD-dependent oxidoreductase</fullName>
    </submittedName>
</protein>
<name>A0A4Z0GXL1_9BACI</name>
<feature type="domain" description="FAD/NAD(P)-binding" evidence="6">
    <location>
        <begin position="5"/>
        <end position="324"/>
    </location>
</feature>
<dbReference type="Proteomes" id="UP000297982">
    <property type="component" value="Unassembled WGS sequence"/>
</dbReference>
<dbReference type="InterPro" id="IPR023753">
    <property type="entry name" value="FAD/NAD-binding_dom"/>
</dbReference>
<gene>
    <name evidence="7" type="ORF">E4663_12635</name>
</gene>